<dbReference type="EC" id="1.2.1.70" evidence="3 8"/>
<comment type="pathway">
    <text evidence="1 8 9">Porphyrin-containing compound metabolism; protoporphyrin-IX biosynthesis; 5-aminolevulinate from L-glutamyl-tRNA(Glu): step 1/2.</text>
</comment>
<dbReference type="HAMAP" id="MF_00087">
    <property type="entry name" value="Glu_tRNA_reductase"/>
    <property type="match status" value="1"/>
</dbReference>
<dbReference type="SUPFAM" id="SSF51735">
    <property type="entry name" value="NAD(P)-binding Rossmann-fold domains"/>
    <property type="match status" value="1"/>
</dbReference>
<evidence type="ECO:0000256" key="6">
    <source>
        <dbReference type="ARBA" id="ARBA00023244"/>
    </source>
</evidence>
<dbReference type="RefSeq" id="WP_377820219.1">
    <property type="nucleotide sequence ID" value="NZ_JBHSWJ010000002.1"/>
</dbReference>
<feature type="site" description="Important for activity" evidence="8">
    <location>
        <position position="99"/>
    </location>
</feature>
<keyword evidence="5 8" id="KW-0560">Oxidoreductase</keyword>
<name>A0ABW2ANS5_9MICO</name>
<feature type="domain" description="Tetrapyrrole biosynthesis glutamyl-tRNA reductase dimerisation" evidence="11">
    <location>
        <begin position="316"/>
        <end position="412"/>
    </location>
</feature>
<dbReference type="Pfam" id="PF00745">
    <property type="entry name" value="GlutR_dimer"/>
    <property type="match status" value="1"/>
</dbReference>
<dbReference type="Gene3D" id="3.30.460.30">
    <property type="entry name" value="Glutamyl-tRNA reductase, N-terminal domain"/>
    <property type="match status" value="1"/>
</dbReference>
<evidence type="ECO:0000259" key="12">
    <source>
        <dbReference type="Pfam" id="PF01488"/>
    </source>
</evidence>
<comment type="similarity">
    <text evidence="2 8 9">Belongs to the glutamyl-tRNA reductase family.</text>
</comment>
<evidence type="ECO:0000313" key="15">
    <source>
        <dbReference type="Proteomes" id="UP001596356"/>
    </source>
</evidence>
<dbReference type="PANTHER" id="PTHR43013">
    <property type="entry name" value="GLUTAMYL-TRNA REDUCTASE"/>
    <property type="match status" value="1"/>
</dbReference>
<dbReference type="InterPro" id="IPR036291">
    <property type="entry name" value="NAD(P)-bd_dom_sf"/>
</dbReference>
<feature type="binding site" evidence="8">
    <location>
        <position position="120"/>
    </location>
    <ligand>
        <name>substrate</name>
    </ligand>
</feature>
<dbReference type="InterPro" id="IPR036453">
    <property type="entry name" value="GluRdtase_dimer_dom_sf"/>
</dbReference>
<dbReference type="CDD" id="cd05213">
    <property type="entry name" value="NAD_bind_Glutamyl_tRNA_reduct"/>
    <property type="match status" value="1"/>
</dbReference>
<feature type="region of interest" description="Disordered" evidence="10">
    <location>
        <begin position="422"/>
        <end position="471"/>
    </location>
</feature>
<evidence type="ECO:0000259" key="11">
    <source>
        <dbReference type="Pfam" id="PF00745"/>
    </source>
</evidence>
<evidence type="ECO:0000256" key="1">
    <source>
        <dbReference type="ARBA" id="ARBA00005059"/>
    </source>
</evidence>
<organism evidence="14 15">
    <name type="scientific">Branchiibius cervicis</name>
    <dbReference type="NCBI Taxonomy" id="908252"/>
    <lineage>
        <taxon>Bacteria</taxon>
        <taxon>Bacillati</taxon>
        <taxon>Actinomycetota</taxon>
        <taxon>Actinomycetes</taxon>
        <taxon>Micrococcales</taxon>
        <taxon>Dermacoccaceae</taxon>
        <taxon>Branchiibius</taxon>
    </lineage>
</organism>
<evidence type="ECO:0000256" key="3">
    <source>
        <dbReference type="ARBA" id="ARBA00012970"/>
    </source>
</evidence>
<dbReference type="Pfam" id="PF05201">
    <property type="entry name" value="GlutR_N"/>
    <property type="match status" value="1"/>
</dbReference>
<comment type="domain">
    <text evidence="8">Possesses an unusual extended V-shaped dimeric structure with each monomer consisting of three distinct domains arranged along a curved 'spinal' alpha-helix. The N-terminal catalytic domain specifically recognizes the glutamate moiety of the substrate. The second domain is the NADPH-binding domain, and the third C-terminal domain is responsible for dimerization.</text>
</comment>
<feature type="domain" description="Glutamyl-tRNA reductase N-terminal" evidence="13">
    <location>
        <begin position="6"/>
        <end position="156"/>
    </location>
</feature>
<dbReference type="NCBIfam" id="TIGR01035">
    <property type="entry name" value="hemA"/>
    <property type="match status" value="1"/>
</dbReference>
<evidence type="ECO:0000256" key="7">
    <source>
        <dbReference type="ARBA" id="ARBA00047464"/>
    </source>
</evidence>
<reference evidence="15" key="1">
    <citation type="journal article" date="2019" name="Int. J. Syst. Evol. Microbiol.">
        <title>The Global Catalogue of Microorganisms (GCM) 10K type strain sequencing project: providing services to taxonomists for standard genome sequencing and annotation.</title>
        <authorList>
            <consortium name="The Broad Institute Genomics Platform"/>
            <consortium name="The Broad Institute Genome Sequencing Center for Infectious Disease"/>
            <person name="Wu L."/>
            <person name="Ma J."/>
        </authorList>
    </citation>
    <scope>NUCLEOTIDE SEQUENCE [LARGE SCALE GENOMIC DNA]</scope>
    <source>
        <strain evidence="15">NBRC 106593</strain>
    </source>
</reference>
<dbReference type="EMBL" id="JBHSWJ010000002">
    <property type="protein sequence ID" value="MFC6712751.1"/>
    <property type="molecule type" value="Genomic_DNA"/>
</dbReference>
<keyword evidence="6 8" id="KW-0627">Porphyrin biosynthesis</keyword>
<dbReference type="InterPro" id="IPR036343">
    <property type="entry name" value="GluRdtase_N_sf"/>
</dbReference>
<dbReference type="InterPro" id="IPR015896">
    <property type="entry name" value="4pyrrol_synth_GluRdtase_dimer"/>
</dbReference>
<protein>
    <recommendedName>
        <fullName evidence="3 8">Glutamyl-tRNA reductase</fullName>
        <shortName evidence="8">GluTR</shortName>
        <ecNumber evidence="3 8">1.2.1.70</ecNumber>
    </recommendedName>
</protein>
<keyword evidence="15" id="KW-1185">Reference proteome</keyword>
<feature type="domain" description="Quinate/shikimate 5-dehydrogenase/glutamyl-tRNA reductase" evidence="12">
    <location>
        <begin position="174"/>
        <end position="298"/>
    </location>
</feature>
<comment type="function">
    <text evidence="8">Catalyzes the NADPH-dependent reduction of glutamyl-tRNA(Glu) to glutamate 1-semialdehyde (GSA).</text>
</comment>
<dbReference type="InterPro" id="IPR000343">
    <property type="entry name" value="4pyrrol_synth_GluRdtase"/>
</dbReference>
<evidence type="ECO:0000256" key="9">
    <source>
        <dbReference type="RuleBase" id="RU000584"/>
    </source>
</evidence>
<dbReference type="GO" id="GO:0008883">
    <property type="term" value="F:glutamyl-tRNA reductase activity"/>
    <property type="evidence" value="ECO:0007669"/>
    <property type="project" value="UniProtKB-EC"/>
</dbReference>
<feature type="binding site" evidence="8">
    <location>
        <begin position="49"/>
        <end position="52"/>
    </location>
    <ligand>
        <name>substrate</name>
    </ligand>
</feature>
<feature type="binding site" evidence="8">
    <location>
        <begin position="114"/>
        <end position="116"/>
    </location>
    <ligand>
        <name>substrate</name>
    </ligand>
</feature>
<feature type="binding site" evidence="8">
    <location>
        <begin position="189"/>
        <end position="194"/>
    </location>
    <ligand>
        <name>NADP(+)</name>
        <dbReference type="ChEBI" id="CHEBI:58349"/>
    </ligand>
</feature>
<evidence type="ECO:0000259" key="13">
    <source>
        <dbReference type="Pfam" id="PF05201"/>
    </source>
</evidence>
<dbReference type="Proteomes" id="UP001596356">
    <property type="component" value="Unassembled WGS sequence"/>
</dbReference>
<comment type="caution">
    <text evidence="14">The sequence shown here is derived from an EMBL/GenBank/DDBJ whole genome shotgun (WGS) entry which is preliminary data.</text>
</comment>
<accession>A0ABW2ANS5</accession>
<proteinExistence type="inferred from homology"/>
<comment type="catalytic activity">
    <reaction evidence="7 8 9">
        <text>(S)-4-amino-5-oxopentanoate + tRNA(Glu) + NADP(+) = L-glutamyl-tRNA(Glu) + NADPH + H(+)</text>
        <dbReference type="Rhea" id="RHEA:12344"/>
        <dbReference type="Rhea" id="RHEA-COMP:9663"/>
        <dbReference type="Rhea" id="RHEA-COMP:9680"/>
        <dbReference type="ChEBI" id="CHEBI:15378"/>
        <dbReference type="ChEBI" id="CHEBI:57501"/>
        <dbReference type="ChEBI" id="CHEBI:57783"/>
        <dbReference type="ChEBI" id="CHEBI:58349"/>
        <dbReference type="ChEBI" id="CHEBI:78442"/>
        <dbReference type="ChEBI" id="CHEBI:78520"/>
        <dbReference type="EC" id="1.2.1.70"/>
    </reaction>
</comment>
<dbReference type="SUPFAM" id="SSF69742">
    <property type="entry name" value="Glutamyl tRNA-reductase catalytic, N-terminal domain"/>
    <property type="match status" value="1"/>
</dbReference>
<feature type="compositionally biased region" description="Basic and acidic residues" evidence="10">
    <location>
        <begin position="460"/>
        <end position="471"/>
    </location>
</feature>
<evidence type="ECO:0000256" key="10">
    <source>
        <dbReference type="SAM" id="MobiDB-lite"/>
    </source>
</evidence>
<feature type="binding site" evidence="8">
    <location>
        <position position="109"/>
    </location>
    <ligand>
        <name>substrate</name>
    </ligand>
</feature>
<evidence type="ECO:0000256" key="4">
    <source>
        <dbReference type="ARBA" id="ARBA00022857"/>
    </source>
</evidence>
<dbReference type="Gene3D" id="3.40.50.720">
    <property type="entry name" value="NAD(P)-binding Rossmann-like Domain"/>
    <property type="match status" value="1"/>
</dbReference>
<gene>
    <name evidence="8" type="primary">hemA</name>
    <name evidence="14" type="ORF">ACFQBT_02350</name>
</gene>
<dbReference type="PIRSF" id="PIRSF000445">
    <property type="entry name" value="4pyrrol_synth_GluRdtase"/>
    <property type="match status" value="1"/>
</dbReference>
<evidence type="ECO:0000256" key="2">
    <source>
        <dbReference type="ARBA" id="ARBA00005916"/>
    </source>
</evidence>
<comment type="miscellaneous">
    <text evidence="8">During catalysis, the active site Cys acts as a nucleophile attacking the alpha-carbonyl group of tRNA-bound glutamate with the formation of a thioester intermediate between enzyme and glutamate, and the concomitant release of tRNA(Glu). The thioester intermediate is finally reduced by direct hydride transfer from NADPH, to form the product GSA.</text>
</comment>
<dbReference type="Pfam" id="PF01488">
    <property type="entry name" value="Shikimate_DH"/>
    <property type="match status" value="1"/>
</dbReference>
<dbReference type="SUPFAM" id="SSF69075">
    <property type="entry name" value="Glutamyl tRNA-reductase dimerization domain"/>
    <property type="match status" value="1"/>
</dbReference>
<feature type="active site" description="Nucleophile" evidence="8">
    <location>
        <position position="50"/>
    </location>
</feature>
<feature type="compositionally biased region" description="Basic residues" evidence="10">
    <location>
        <begin position="443"/>
        <end position="459"/>
    </location>
</feature>
<dbReference type="NCBIfam" id="NF000744">
    <property type="entry name" value="PRK00045.1-3"/>
    <property type="match status" value="1"/>
</dbReference>
<comment type="subunit">
    <text evidence="8">Homodimer.</text>
</comment>
<keyword evidence="4 8" id="KW-0521">NADP</keyword>
<dbReference type="InterPro" id="IPR015895">
    <property type="entry name" value="4pyrrol_synth_GluRdtase_N"/>
</dbReference>
<evidence type="ECO:0000256" key="8">
    <source>
        <dbReference type="HAMAP-Rule" id="MF_00087"/>
    </source>
</evidence>
<dbReference type="InterPro" id="IPR006151">
    <property type="entry name" value="Shikm_DH/Glu-tRNA_Rdtase"/>
</dbReference>
<sequence>MSYLVLGLSHRTASLDLLEQVSLDAGGVSGLLDRLGGAEHLREAMVLSTCNRIEVYADVDTFHGAVTLIGDALAEQSGVPVGQLRDHLYVHFEDRAVAHTLSVAAGLDSVAVGESQILGQLRDALRSGMQSAQTGPALAALVQRALRVGKRVHSETEIDSVSRSLIERALEETQLRLGDLAGLRGVVVGAGAMSGLAAHTLARAGLEVSIVNRTLERGERLAMATGGTAYGWDDLPLAMSAADVIVSCTGAVGHVISEADVRRVQADRQPRVWIDLALPRDIDPRAAEITTLLSLDELSGLALSSHAEKEQLRVVRDLVTAETAEFLTARRAAAVGPTVAALRERAEAVIDAEMTRLRQRTDLGDHDDAAVRQTLHRVVEKILHTPTVRMKELAADESGQDYTALLRALFDLDPHETRVSALPPPEWWRDPDEPSSGHPPLHPGHHPVRAGRRCAARPRSRGDVGRGRHRG</sequence>
<evidence type="ECO:0000313" key="14">
    <source>
        <dbReference type="EMBL" id="MFC6712751.1"/>
    </source>
</evidence>
<evidence type="ECO:0000256" key="5">
    <source>
        <dbReference type="ARBA" id="ARBA00023002"/>
    </source>
</evidence>
<dbReference type="PANTHER" id="PTHR43013:SF1">
    <property type="entry name" value="GLUTAMYL-TRNA REDUCTASE"/>
    <property type="match status" value="1"/>
</dbReference>